<evidence type="ECO:0000259" key="3">
    <source>
        <dbReference type="PROSITE" id="PS50004"/>
    </source>
</evidence>
<feature type="compositionally biased region" description="Low complexity" evidence="1">
    <location>
        <begin position="326"/>
        <end position="345"/>
    </location>
</feature>
<feature type="region of interest" description="Disordered" evidence="1">
    <location>
        <begin position="407"/>
        <end position="430"/>
    </location>
</feature>
<dbReference type="InterPro" id="IPR000008">
    <property type="entry name" value="C2_dom"/>
</dbReference>
<dbReference type="Gene3D" id="2.60.40.150">
    <property type="entry name" value="C2 domain"/>
    <property type="match status" value="1"/>
</dbReference>
<feature type="compositionally biased region" description="Polar residues" evidence="1">
    <location>
        <begin position="354"/>
        <end position="365"/>
    </location>
</feature>
<proteinExistence type="predicted"/>
<evidence type="ECO:0000313" key="4">
    <source>
        <dbReference type="Ensembl" id="ENSOMYP00000057172.2"/>
    </source>
</evidence>
<keyword evidence="2" id="KW-0732">Signal</keyword>
<dbReference type="PANTHER" id="PTHR46291:SF1">
    <property type="entry name" value="C2 CALCIUM-DEPENDENT DOMAIN-CONTAINING PROTEIN 4D"/>
    <property type="match status" value="1"/>
</dbReference>
<evidence type="ECO:0000256" key="1">
    <source>
        <dbReference type="SAM" id="MobiDB-lite"/>
    </source>
</evidence>
<feature type="compositionally biased region" description="Low complexity" evidence="1">
    <location>
        <begin position="366"/>
        <end position="383"/>
    </location>
</feature>
<reference evidence="4" key="1">
    <citation type="submission" date="2020-07" db="EMBL/GenBank/DDBJ databases">
        <title>A long reads based de novo assembly of the rainbow trout Arlee double haploid line genome.</title>
        <authorList>
            <person name="Gao G."/>
            <person name="Palti Y."/>
        </authorList>
    </citation>
    <scope>NUCLEOTIDE SEQUENCE [LARGE SCALE GENOMIC DNA]</scope>
</reference>
<accession>A0A8C7RUN6</accession>
<feature type="region of interest" description="Disordered" evidence="1">
    <location>
        <begin position="319"/>
        <end position="391"/>
    </location>
</feature>
<dbReference type="InterPro" id="IPR043549">
    <property type="entry name" value="C2C4C/C2C4D"/>
</dbReference>
<dbReference type="SMART" id="SM00239">
    <property type="entry name" value="C2"/>
    <property type="match status" value="1"/>
</dbReference>
<feature type="region of interest" description="Disordered" evidence="1">
    <location>
        <begin position="249"/>
        <end position="268"/>
    </location>
</feature>
<dbReference type="PROSITE" id="PS50004">
    <property type="entry name" value="C2"/>
    <property type="match status" value="1"/>
</dbReference>
<organism evidence="4 5">
    <name type="scientific">Oncorhynchus mykiss</name>
    <name type="common">Rainbow trout</name>
    <name type="synonym">Salmo gairdneri</name>
    <dbReference type="NCBI Taxonomy" id="8022"/>
    <lineage>
        <taxon>Eukaryota</taxon>
        <taxon>Metazoa</taxon>
        <taxon>Chordata</taxon>
        <taxon>Craniata</taxon>
        <taxon>Vertebrata</taxon>
        <taxon>Euteleostomi</taxon>
        <taxon>Actinopterygii</taxon>
        <taxon>Neopterygii</taxon>
        <taxon>Teleostei</taxon>
        <taxon>Protacanthopterygii</taxon>
        <taxon>Salmoniformes</taxon>
        <taxon>Salmonidae</taxon>
        <taxon>Salmoninae</taxon>
        <taxon>Oncorhynchus</taxon>
    </lineage>
</organism>
<dbReference type="PANTHER" id="PTHR46291">
    <property type="entry name" value="C2 DOMAIN-CONTAINING PROTEIN"/>
    <property type="match status" value="1"/>
</dbReference>
<protein>
    <submittedName>
        <fullName evidence="4">C2 calcium dependent domain containing 4A</fullName>
    </submittedName>
</protein>
<dbReference type="Proteomes" id="UP000694395">
    <property type="component" value="Chromosome 2"/>
</dbReference>
<reference evidence="4" key="2">
    <citation type="submission" date="2025-08" db="UniProtKB">
        <authorList>
            <consortium name="Ensembl"/>
        </authorList>
    </citation>
    <scope>IDENTIFICATION</scope>
</reference>
<sequence length="586" mass="65413">MNMFSFGQIHMFIFKVVQLAYLADLSPCCGHGALCCGLGVSMGTGGQGEVPVRGLKGVWKSSWSPPHHQVIFKQPGSSFSQSLTEELVLTREILSLLLRDFYYYNRYLSHKPVCKDTVLDLLTSHLHKLPSPIRELMWVVEKIRVSVERTNLPLPSTEYSFRIGDMFGEKAEKHKRLSLCPNIITPDTIPEFCIPPKIPSFQEPKGTEQSRQAPIIRVSLCESERGSPKREAPTRKLISPHIIQVENVDESPYDCSDEETTNADPQSQAALSLPHMAKAQTCYGFCTLLESPHTRRKESLFHNDPGSCGIPLLLPRSRSNTCPRVSPSTSPSSSPSSFSLHTLTSRLSPRGYTLNRQGTLDSDTTSSAESSPFSSPMLSRSPPKSSLFKTLSHERLLSRNIRKTVVSRNNSLSTDEGSSTDNSPNFMRRASDGLVEGLPPSFGLAPPTIFPIDLVLHRERVMRESMVPIGKDGTLRLSAEYCPDNQRLRVRLISAEGLYTHSVDPKSINCSVSLSLVPGKVQKQRSTVIRKSRNPIFNEDFFFDAISEEDLCQRSLRFKIVNKMSTMKRDYILGDVELPLTSIITL</sequence>
<feature type="compositionally biased region" description="Acidic residues" evidence="1">
    <location>
        <begin position="249"/>
        <end position="261"/>
    </location>
</feature>
<evidence type="ECO:0000313" key="5">
    <source>
        <dbReference type="Proteomes" id="UP000694395"/>
    </source>
</evidence>
<evidence type="ECO:0000256" key="2">
    <source>
        <dbReference type="SAM" id="SignalP"/>
    </source>
</evidence>
<dbReference type="SUPFAM" id="SSF49562">
    <property type="entry name" value="C2 domain (Calcium/lipid-binding domain, CaLB)"/>
    <property type="match status" value="1"/>
</dbReference>
<dbReference type="Ensembl" id="ENSOMYT00000062247.2">
    <property type="protein sequence ID" value="ENSOMYP00000057172.2"/>
    <property type="gene ID" value="ENSOMYG00000026368.2"/>
</dbReference>
<dbReference type="AlphaFoldDB" id="A0A8C7RUN6"/>
<name>A0A8C7RUN6_ONCMY</name>
<feature type="chain" id="PRO_5035439673" evidence="2">
    <location>
        <begin position="20"/>
        <end position="586"/>
    </location>
</feature>
<reference evidence="4" key="3">
    <citation type="submission" date="2025-09" db="UniProtKB">
        <authorList>
            <consortium name="Ensembl"/>
        </authorList>
    </citation>
    <scope>IDENTIFICATION</scope>
</reference>
<keyword evidence="5" id="KW-1185">Reference proteome</keyword>
<dbReference type="InterPro" id="IPR035892">
    <property type="entry name" value="C2_domain_sf"/>
</dbReference>
<feature type="compositionally biased region" description="Polar residues" evidence="1">
    <location>
        <begin position="407"/>
        <end position="425"/>
    </location>
</feature>
<feature type="signal peptide" evidence="2">
    <location>
        <begin position="1"/>
        <end position="19"/>
    </location>
</feature>
<dbReference type="Pfam" id="PF00168">
    <property type="entry name" value="C2"/>
    <property type="match status" value="1"/>
</dbReference>
<dbReference type="GeneTree" id="ENSGT00940000162206"/>
<feature type="domain" description="C2" evidence="3">
    <location>
        <begin position="471"/>
        <end position="586"/>
    </location>
</feature>